<organism evidence="5 6">
    <name type="scientific">Teladorsagia circumcincta</name>
    <name type="common">Brown stomach worm</name>
    <name type="synonym">Ostertagia circumcincta</name>
    <dbReference type="NCBI Taxonomy" id="45464"/>
    <lineage>
        <taxon>Eukaryota</taxon>
        <taxon>Metazoa</taxon>
        <taxon>Ecdysozoa</taxon>
        <taxon>Nematoda</taxon>
        <taxon>Chromadorea</taxon>
        <taxon>Rhabditida</taxon>
        <taxon>Rhabditina</taxon>
        <taxon>Rhabditomorpha</taxon>
        <taxon>Strongyloidea</taxon>
        <taxon>Trichostrongylidae</taxon>
        <taxon>Teladorsagia</taxon>
    </lineage>
</organism>
<dbReference type="OrthoDB" id="5859736at2759"/>
<dbReference type="InterPro" id="IPR048395">
    <property type="entry name" value="Glyco_hydro_31_C"/>
</dbReference>
<dbReference type="Pfam" id="PF21365">
    <property type="entry name" value="Glyco_hydro_31_3rd"/>
    <property type="match status" value="1"/>
</dbReference>
<evidence type="ECO:0000259" key="4">
    <source>
        <dbReference type="Pfam" id="PF21365"/>
    </source>
</evidence>
<evidence type="ECO:0000256" key="2">
    <source>
        <dbReference type="RuleBase" id="RU361185"/>
    </source>
</evidence>
<keyword evidence="2" id="KW-0378">Hydrolase</keyword>
<evidence type="ECO:0000259" key="3">
    <source>
        <dbReference type="Pfam" id="PF01055"/>
    </source>
</evidence>
<dbReference type="Gene3D" id="3.20.20.80">
    <property type="entry name" value="Glycosidases"/>
    <property type="match status" value="1"/>
</dbReference>
<dbReference type="GO" id="GO:0004558">
    <property type="term" value="F:alpha-1,4-glucosidase activity"/>
    <property type="evidence" value="ECO:0007669"/>
    <property type="project" value="TreeGrafter"/>
</dbReference>
<sequence length="83" mass="9649">MAQNRYVGSDLCGFIDHPTEELCLRWQQMGAFHPFMSLHFLASMEGVTVVRPLFYEYPDDEETHDLGHQFLMGKFDAYRSCSP</sequence>
<evidence type="ECO:0000313" key="6">
    <source>
        <dbReference type="Proteomes" id="UP000230423"/>
    </source>
</evidence>
<dbReference type="PANTHER" id="PTHR22762">
    <property type="entry name" value="ALPHA-GLUCOSIDASE"/>
    <property type="match status" value="1"/>
</dbReference>
<feature type="domain" description="Glycoside hydrolase family 31 TIM barrel" evidence="3">
    <location>
        <begin position="2"/>
        <end position="40"/>
    </location>
</feature>
<name>A0A2G9TTJ5_TELCI</name>
<dbReference type="EMBL" id="KZ353948">
    <property type="protein sequence ID" value="PIO61255.1"/>
    <property type="molecule type" value="Genomic_DNA"/>
</dbReference>
<keyword evidence="6" id="KW-1185">Reference proteome</keyword>
<evidence type="ECO:0000256" key="1">
    <source>
        <dbReference type="ARBA" id="ARBA00007806"/>
    </source>
</evidence>
<keyword evidence="2" id="KW-0326">Glycosidase</keyword>
<protein>
    <submittedName>
        <fullName evidence="5">Uncharacterized protein</fullName>
    </submittedName>
</protein>
<dbReference type="GO" id="GO:0005975">
    <property type="term" value="P:carbohydrate metabolic process"/>
    <property type="evidence" value="ECO:0007669"/>
    <property type="project" value="InterPro"/>
</dbReference>
<dbReference type="Gene3D" id="2.60.40.1180">
    <property type="entry name" value="Golgi alpha-mannosidase II"/>
    <property type="match status" value="1"/>
</dbReference>
<dbReference type="InterPro" id="IPR017853">
    <property type="entry name" value="GH"/>
</dbReference>
<proteinExistence type="inferred from homology"/>
<feature type="domain" description="Glycosyl hydrolase family 31 C-terminal" evidence="4">
    <location>
        <begin position="46"/>
        <end position="74"/>
    </location>
</feature>
<dbReference type="PANTHER" id="PTHR22762:SF133">
    <property type="entry name" value="P-TYPE DOMAIN-CONTAINING PROTEIN"/>
    <property type="match status" value="1"/>
</dbReference>
<dbReference type="InterPro" id="IPR013780">
    <property type="entry name" value="Glyco_hydro_b"/>
</dbReference>
<dbReference type="AlphaFoldDB" id="A0A2G9TTJ5"/>
<dbReference type="Proteomes" id="UP000230423">
    <property type="component" value="Unassembled WGS sequence"/>
</dbReference>
<dbReference type="InterPro" id="IPR000322">
    <property type="entry name" value="Glyco_hydro_31_TIM"/>
</dbReference>
<comment type="similarity">
    <text evidence="1 2">Belongs to the glycosyl hydrolase 31 family.</text>
</comment>
<evidence type="ECO:0000313" key="5">
    <source>
        <dbReference type="EMBL" id="PIO61255.1"/>
    </source>
</evidence>
<reference evidence="5 6" key="1">
    <citation type="submission" date="2015-09" db="EMBL/GenBank/DDBJ databases">
        <title>Draft genome of the parasitic nematode Teladorsagia circumcincta isolate WARC Sus (inbred).</title>
        <authorList>
            <person name="Mitreva M."/>
        </authorList>
    </citation>
    <scope>NUCLEOTIDE SEQUENCE [LARGE SCALE GENOMIC DNA]</scope>
    <source>
        <strain evidence="5 6">S</strain>
    </source>
</reference>
<dbReference type="SUPFAM" id="SSF51445">
    <property type="entry name" value="(Trans)glycosidases"/>
    <property type="match status" value="1"/>
</dbReference>
<accession>A0A2G9TTJ5</accession>
<gene>
    <name evidence="5" type="ORF">TELCIR_17228</name>
</gene>
<dbReference type="Pfam" id="PF01055">
    <property type="entry name" value="Glyco_hydro_31_2nd"/>
    <property type="match status" value="1"/>
</dbReference>